<evidence type="ECO:0000313" key="2">
    <source>
        <dbReference type="Proteomes" id="UP000245626"/>
    </source>
</evidence>
<dbReference type="Proteomes" id="UP000245626">
    <property type="component" value="Unassembled WGS sequence"/>
</dbReference>
<protein>
    <submittedName>
        <fullName evidence="1">Class II aaRS and biotin synthetase</fullName>
    </submittedName>
</protein>
<keyword evidence="2" id="KW-1185">Reference proteome</keyword>
<sequence length="719" mass="80003">MGTLTIGSIVIFFLTPREPTLSLPLSHLASCIPTPAILPNEQDSAIKLSTRWVPTQRDDSSTSSGGQNDQEQPLESLKLLTRGGYLRQSSSGVYTLLPNGLKMVRKIESIIDEEMSRIGADRIDMPTLLPSTLWRKTGRFQVMGNELYSLKDRKASEFILAPTHEEEVTKLVSQEVDSWRSLPVRVYQITRKHRDEPRPRMGLLRTKEFVMKDLYTFDANLEDATKTYEDVTGAYRRIMDRIFGKGSWRVAEADSGAIGGSRSHEYHLEDAAGEDTLLSCGKCNYSANTERAASLPSSSKMPFDSSEVDVKLYGPRDPALQGMTLHCVIWPKQRELNHLKVIRNLPSDPEYRELISDREMRTKGLSGWDWKDRPEGPLVRFDKIKVLTDFECSSLDNEEMERAVTEAILEYASQGVNGEGMTSPSGSSSSQPSPSLSDLFPSQLPHHLENVALPLHLVDVREAEEGDVCPRCRHGELKKSKSIEVGHTFLLGTKYSEALGVGFAPSSQLPAKGKGKAREDQDGEGVAIQSRSKVGKGRLPFQMGCYGIGVTRILGTLAQRAAKEFEDSKGRAQPNKSGGSKVSGGFIWPRHLAPFRAVIIPCSPDTEEKKEACVRIEKALRRGRVVARSDPIVEEDGGEGAMQDDQEEGIRSEDIALDDRVEKSLGSRLTDADLIGYPIRLILGKNWDQTRKIEVHVRVRESDGRVGWKKELVDLEELT</sequence>
<proteinExistence type="predicted"/>
<organism evidence="1 2">
    <name type="scientific">Violaceomyces palustris</name>
    <dbReference type="NCBI Taxonomy" id="1673888"/>
    <lineage>
        <taxon>Eukaryota</taxon>
        <taxon>Fungi</taxon>
        <taxon>Dikarya</taxon>
        <taxon>Basidiomycota</taxon>
        <taxon>Ustilaginomycotina</taxon>
        <taxon>Ustilaginomycetes</taxon>
        <taxon>Violaceomycetales</taxon>
        <taxon>Violaceomycetaceae</taxon>
        <taxon>Violaceomyces</taxon>
    </lineage>
</organism>
<dbReference type="EMBL" id="KZ820136">
    <property type="protein sequence ID" value="PWN48833.1"/>
    <property type="molecule type" value="Genomic_DNA"/>
</dbReference>
<gene>
    <name evidence="1" type="ORF">IE53DRAFT_318678</name>
</gene>
<accession>A0ACD0NSM1</accession>
<name>A0ACD0NSM1_9BASI</name>
<reference evidence="1 2" key="1">
    <citation type="journal article" date="2018" name="Mol. Biol. Evol.">
        <title>Broad Genomic Sampling Reveals a Smut Pathogenic Ancestry of the Fungal Clade Ustilaginomycotina.</title>
        <authorList>
            <person name="Kijpornyongpan T."/>
            <person name="Mondo S.J."/>
            <person name="Barry K."/>
            <person name="Sandor L."/>
            <person name="Lee J."/>
            <person name="Lipzen A."/>
            <person name="Pangilinan J."/>
            <person name="LaButti K."/>
            <person name="Hainaut M."/>
            <person name="Henrissat B."/>
            <person name="Grigoriev I.V."/>
            <person name="Spatafora J.W."/>
            <person name="Aime M.C."/>
        </authorList>
    </citation>
    <scope>NUCLEOTIDE SEQUENCE [LARGE SCALE GENOMIC DNA]</scope>
    <source>
        <strain evidence="1 2">SA 807</strain>
    </source>
</reference>
<evidence type="ECO:0000313" key="1">
    <source>
        <dbReference type="EMBL" id="PWN48833.1"/>
    </source>
</evidence>